<dbReference type="Proteomes" id="UP000182840">
    <property type="component" value="Chromosome"/>
</dbReference>
<proteinExistence type="predicted"/>
<evidence type="ECO:0000313" key="3">
    <source>
        <dbReference type="EMBL" id="APH72636.1"/>
    </source>
</evidence>
<protein>
    <recommendedName>
        <fullName evidence="2">TIR domain-containing protein</fullName>
    </recommendedName>
</protein>
<dbReference type="GO" id="GO:0007165">
    <property type="term" value="P:signal transduction"/>
    <property type="evidence" value="ECO:0007669"/>
    <property type="project" value="InterPro"/>
</dbReference>
<gene>
    <name evidence="3" type="ORF">BSQ44_15675</name>
</gene>
<keyword evidence="1" id="KW-0175">Coiled coil</keyword>
<dbReference type="Pfam" id="PF13676">
    <property type="entry name" value="TIR_2"/>
    <property type="match status" value="1"/>
</dbReference>
<organism evidence="3 4">
    <name type="scientific">Aquibium oceanicum</name>
    <dbReference type="NCBI Taxonomy" id="1670800"/>
    <lineage>
        <taxon>Bacteria</taxon>
        <taxon>Pseudomonadati</taxon>
        <taxon>Pseudomonadota</taxon>
        <taxon>Alphaproteobacteria</taxon>
        <taxon>Hyphomicrobiales</taxon>
        <taxon>Phyllobacteriaceae</taxon>
        <taxon>Aquibium</taxon>
    </lineage>
</organism>
<name>A0A1L3STA3_9HYPH</name>
<dbReference type="OrthoDB" id="4772211at2"/>
<feature type="domain" description="TIR" evidence="2">
    <location>
        <begin position="6"/>
        <end position="140"/>
    </location>
</feature>
<dbReference type="InterPro" id="IPR000157">
    <property type="entry name" value="TIR_dom"/>
</dbReference>
<dbReference type="AlphaFoldDB" id="A0A1L3STA3"/>
<evidence type="ECO:0000259" key="2">
    <source>
        <dbReference type="PROSITE" id="PS50104"/>
    </source>
</evidence>
<dbReference type="InterPro" id="IPR035897">
    <property type="entry name" value="Toll_tir_struct_dom_sf"/>
</dbReference>
<dbReference type="SUPFAM" id="SSF52200">
    <property type="entry name" value="Toll/Interleukin receptor TIR domain"/>
    <property type="match status" value="1"/>
</dbReference>
<dbReference type="EMBL" id="CP018171">
    <property type="protein sequence ID" value="APH72636.1"/>
    <property type="molecule type" value="Genomic_DNA"/>
</dbReference>
<dbReference type="PROSITE" id="PS50104">
    <property type="entry name" value="TIR"/>
    <property type="match status" value="1"/>
</dbReference>
<evidence type="ECO:0000313" key="4">
    <source>
        <dbReference type="Proteomes" id="UP000182840"/>
    </source>
</evidence>
<reference evidence="4" key="1">
    <citation type="submission" date="2016-11" db="EMBL/GenBank/DDBJ databases">
        <title>Mesorhizobium oceanicum sp. nov., isolated from deep seawater in South China Sea.</title>
        <authorList>
            <person name="Fu G.-Y."/>
        </authorList>
    </citation>
    <scope>NUCLEOTIDE SEQUENCE [LARGE SCALE GENOMIC DNA]</scope>
    <source>
        <strain evidence="4">B7</strain>
    </source>
</reference>
<feature type="coiled-coil region" evidence="1">
    <location>
        <begin position="299"/>
        <end position="326"/>
    </location>
</feature>
<keyword evidence="4" id="KW-1185">Reference proteome</keyword>
<dbReference type="KEGG" id="meso:BSQ44_15675"/>
<dbReference type="RefSeq" id="WP_072605808.1">
    <property type="nucleotide sequence ID" value="NZ_CP018171.1"/>
</dbReference>
<dbReference type="Gene3D" id="3.40.50.10140">
    <property type="entry name" value="Toll/interleukin-1 receptor homology (TIR) domain"/>
    <property type="match status" value="1"/>
</dbReference>
<sequence length="344" mass="37934">MPKKRSSPLIFLSHSVADIRLVEAFETLLAKALNITSESIFCSSLEGQGATKGTNFVDAIKDKAVEAKAIVALISPAYMESPFCLAELGASWVLNTHRFPIVVPPNTFEVMQATLLGVVGVRIDQAEALSQLLEDIGEALSLPAPKAGVRARAMRDFSKAWPELEDSLGKAKRVDASTHDKALADLKTSREAWEASEQELEVAKAHIEALKNTKDATQVAEVSKAFEDTDWETELDSAISEISGLASEVGGGQVLRHMILELLGKPSHPDLNDEYIGRAIEIDVFDPDSKTWNHLSDEMKALSKAMEKVQAVFDEYEDMASELKRQGKRNKADDIRFWEQQLRL</sequence>
<accession>A0A1L3STA3</accession>
<evidence type="ECO:0000256" key="1">
    <source>
        <dbReference type="SAM" id="Coils"/>
    </source>
</evidence>
<dbReference type="STRING" id="1670800.BSQ44_15675"/>